<dbReference type="GO" id="GO:0030041">
    <property type="term" value="P:actin filament polymerization"/>
    <property type="evidence" value="ECO:0007669"/>
    <property type="project" value="InterPro"/>
</dbReference>
<sequence length="110" mass="12530">MANSYEPYLLEVKRALSSALCLYDLPCEHVERYSRPEVEFDDSPGLMLPPIAICRNEREKCLIERSVNSVRFSIQVKQDNALEVLVLRLPSMLVNTKSLHLDAHEASDKA</sequence>
<keyword evidence="4" id="KW-0009">Actin-binding</keyword>
<keyword evidence="3" id="KW-0963">Cytoplasm</keyword>
<dbReference type="Proteomes" id="UP001465755">
    <property type="component" value="Unassembled WGS sequence"/>
</dbReference>
<dbReference type="GO" id="GO:0051015">
    <property type="term" value="F:actin filament binding"/>
    <property type="evidence" value="ECO:0007669"/>
    <property type="project" value="TreeGrafter"/>
</dbReference>
<comment type="similarity">
    <text evidence="2">Belongs to the ARPC4 family.</text>
</comment>
<dbReference type="SUPFAM" id="SSF69645">
    <property type="entry name" value="Arp2/3 complex subunits"/>
    <property type="match status" value="1"/>
</dbReference>
<comment type="caution">
    <text evidence="6">The sequence shown here is derived from an EMBL/GenBank/DDBJ whole genome shotgun (WGS) entry which is preliminary data.</text>
</comment>
<dbReference type="GO" id="GO:0005885">
    <property type="term" value="C:Arp2/3 protein complex"/>
    <property type="evidence" value="ECO:0007669"/>
    <property type="project" value="InterPro"/>
</dbReference>
<proteinExistence type="inferred from homology"/>
<dbReference type="Pfam" id="PF05856">
    <property type="entry name" value="ARPC4"/>
    <property type="match status" value="1"/>
</dbReference>
<evidence type="ECO:0000256" key="4">
    <source>
        <dbReference type="ARBA" id="ARBA00023203"/>
    </source>
</evidence>
<dbReference type="Gene3D" id="3.30.1460.20">
    <property type="match status" value="1"/>
</dbReference>
<evidence type="ECO:0000256" key="5">
    <source>
        <dbReference type="ARBA" id="ARBA00023212"/>
    </source>
</evidence>
<reference evidence="6 7" key="1">
    <citation type="journal article" date="2024" name="Nat. Commun.">
        <title>Phylogenomics reveals the evolutionary origins of lichenization in chlorophyte algae.</title>
        <authorList>
            <person name="Puginier C."/>
            <person name="Libourel C."/>
            <person name="Otte J."/>
            <person name="Skaloud P."/>
            <person name="Haon M."/>
            <person name="Grisel S."/>
            <person name="Petersen M."/>
            <person name="Berrin J.G."/>
            <person name="Delaux P.M."/>
            <person name="Dal Grande F."/>
            <person name="Keller J."/>
        </authorList>
    </citation>
    <scope>NUCLEOTIDE SEQUENCE [LARGE SCALE GENOMIC DNA]</scope>
    <source>
        <strain evidence="6 7">SAG 2036</strain>
    </source>
</reference>
<evidence type="ECO:0000256" key="2">
    <source>
        <dbReference type="ARBA" id="ARBA00005919"/>
    </source>
</evidence>
<organism evidence="6 7">
    <name type="scientific">Symbiochloris irregularis</name>
    <dbReference type="NCBI Taxonomy" id="706552"/>
    <lineage>
        <taxon>Eukaryota</taxon>
        <taxon>Viridiplantae</taxon>
        <taxon>Chlorophyta</taxon>
        <taxon>core chlorophytes</taxon>
        <taxon>Trebouxiophyceae</taxon>
        <taxon>Trebouxiales</taxon>
        <taxon>Trebouxiaceae</taxon>
        <taxon>Symbiochloris</taxon>
    </lineage>
</organism>
<keyword evidence="7" id="KW-1185">Reference proteome</keyword>
<dbReference type="InterPro" id="IPR034666">
    <property type="entry name" value="ARPC2/4"/>
</dbReference>
<keyword evidence="5" id="KW-0206">Cytoskeleton</keyword>
<dbReference type="PANTHER" id="PTHR22629">
    <property type="entry name" value="ARP2/3 COMPLEX 20 KD SUBUNIT"/>
    <property type="match status" value="1"/>
</dbReference>
<evidence type="ECO:0000256" key="1">
    <source>
        <dbReference type="ARBA" id="ARBA00004245"/>
    </source>
</evidence>
<dbReference type="AlphaFoldDB" id="A0AAW1P3E9"/>
<gene>
    <name evidence="6" type="ORF">WJX73_003911</name>
</gene>
<evidence type="ECO:0000313" key="6">
    <source>
        <dbReference type="EMBL" id="KAK9803456.1"/>
    </source>
</evidence>
<protein>
    <submittedName>
        <fullName evidence="6">Uncharacterized protein</fullName>
    </submittedName>
</protein>
<dbReference type="EMBL" id="JALJOQ010000059">
    <property type="protein sequence ID" value="KAK9803456.1"/>
    <property type="molecule type" value="Genomic_DNA"/>
</dbReference>
<comment type="subcellular location">
    <subcellularLocation>
        <location evidence="1">Cytoplasm</location>
        <location evidence="1">Cytoskeleton</location>
    </subcellularLocation>
</comment>
<evidence type="ECO:0000256" key="3">
    <source>
        <dbReference type="ARBA" id="ARBA00022490"/>
    </source>
</evidence>
<dbReference type="PANTHER" id="PTHR22629:SF0">
    <property type="entry name" value="ACTIN-RELATED PROTEIN 2_3 COMPLEX SUBUNIT 4"/>
    <property type="match status" value="1"/>
</dbReference>
<dbReference type="InterPro" id="IPR008384">
    <property type="entry name" value="ARPC4"/>
</dbReference>
<evidence type="ECO:0000313" key="7">
    <source>
        <dbReference type="Proteomes" id="UP001465755"/>
    </source>
</evidence>
<name>A0AAW1P3E9_9CHLO</name>
<dbReference type="GO" id="GO:0034314">
    <property type="term" value="P:Arp2/3 complex-mediated actin nucleation"/>
    <property type="evidence" value="ECO:0007669"/>
    <property type="project" value="InterPro"/>
</dbReference>
<accession>A0AAW1P3E9</accession>